<keyword evidence="1" id="KW-1133">Transmembrane helix</keyword>
<feature type="transmembrane region" description="Helical" evidence="1">
    <location>
        <begin position="124"/>
        <end position="148"/>
    </location>
</feature>
<feature type="transmembrane region" description="Helical" evidence="1">
    <location>
        <begin position="45"/>
        <end position="64"/>
    </location>
</feature>
<protein>
    <recommendedName>
        <fullName evidence="4">Peptidase M50-like protein</fullName>
    </recommendedName>
</protein>
<accession>A0A4R2E5J8</accession>
<keyword evidence="1" id="KW-0472">Membrane</keyword>
<feature type="transmembrane region" description="Helical" evidence="1">
    <location>
        <begin position="12"/>
        <end position="33"/>
    </location>
</feature>
<dbReference type="EMBL" id="SLWB01000015">
    <property type="protein sequence ID" value="TCN63658.1"/>
    <property type="molecule type" value="Genomic_DNA"/>
</dbReference>
<name>A0A4R2E5J8_9BACT</name>
<evidence type="ECO:0000313" key="2">
    <source>
        <dbReference type="EMBL" id="TCN63658.1"/>
    </source>
</evidence>
<evidence type="ECO:0008006" key="4">
    <source>
        <dbReference type="Google" id="ProtNLM"/>
    </source>
</evidence>
<keyword evidence="3" id="KW-1185">Reference proteome</keyword>
<dbReference type="RefSeq" id="WP_131840096.1">
    <property type="nucleotide sequence ID" value="NZ_SLWB01000015.1"/>
</dbReference>
<reference evidence="2 3" key="1">
    <citation type="submission" date="2019-03" db="EMBL/GenBank/DDBJ databases">
        <title>Genomic Encyclopedia of Archaeal and Bacterial Type Strains, Phase II (KMG-II): from individual species to whole genera.</title>
        <authorList>
            <person name="Goeker M."/>
        </authorList>
    </citation>
    <scope>NUCLEOTIDE SEQUENCE [LARGE SCALE GENOMIC DNA]</scope>
    <source>
        <strain evidence="2 3">RL-C</strain>
    </source>
</reference>
<dbReference type="Proteomes" id="UP000294830">
    <property type="component" value="Unassembled WGS sequence"/>
</dbReference>
<dbReference type="AlphaFoldDB" id="A0A4R2E5J8"/>
<feature type="transmembrane region" description="Helical" evidence="1">
    <location>
        <begin position="154"/>
        <end position="172"/>
    </location>
</feature>
<keyword evidence="1" id="KW-0812">Transmembrane</keyword>
<gene>
    <name evidence="2" type="ORF">CLV25_1158</name>
</gene>
<sequence>MDNSKRKKFRTGLTSILSAILGATIGFLLMFLLDRVLERSPQDVYYPLLGLLFFFASFFVQIILHEAGHLVFGGLSGYRFVSFRIFRLMLVRESGKLRVRRYHIPGTGGQALMMPPEGGKPVPFVLYNLGGVLMNFIVAMLCLLLLLVCGFTSFLPVVVLSTMAASGIFIALTNGIPMEIGGVPNDGKNILVLKKDEYSRHVFWLMLQVNGLQSRGMRLRDMPEAWFSLPQRPRYGSYMHMYAALLRAGWHMDRQELEQATESLELIRPFAPNLATLYRFEWQCEMLFCELMGPRRSEEVEALYTKELQKYIGKCERYQLGKKRLLYAYALLMEKDIAKAERLWGEAQRLAERSPNTGEAKSELDLMLWVKEIASY</sequence>
<organism evidence="2 3">
    <name type="scientific">Acetobacteroides hydrogenigenes</name>
    <dbReference type="NCBI Taxonomy" id="979970"/>
    <lineage>
        <taxon>Bacteria</taxon>
        <taxon>Pseudomonadati</taxon>
        <taxon>Bacteroidota</taxon>
        <taxon>Bacteroidia</taxon>
        <taxon>Bacteroidales</taxon>
        <taxon>Rikenellaceae</taxon>
        <taxon>Acetobacteroides</taxon>
    </lineage>
</organism>
<comment type="caution">
    <text evidence="2">The sequence shown here is derived from an EMBL/GenBank/DDBJ whole genome shotgun (WGS) entry which is preliminary data.</text>
</comment>
<dbReference type="OrthoDB" id="1069985at2"/>
<evidence type="ECO:0000256" key="1">
    <source>
        <dbReference type="SAM" id="Phobius"/>
    </source>
</evidence>
<evidence type="ECO:0000313" key="3">
    <source>
        <dbReference type="Proteomes" id="UP000294830"/>
    </source>
</evidence>
<proteinExistence type="predicted"/>